<sequence>MPVWPSPDAQLTEKAIELHQSAFDASEPFVASAPATWNFLGEHTDYVGGVVVNATAPLRVAVAAAPRTDDTLTVTMHELDPHGDLVNFTGSVTLSEITQHASYMQHPQEGDSAGLPLGGLEVRLGGVVWSMVNRQYLSRDTRGYNITVLSEVPNGVGLGDEVATEVAFATILAEASGHKLDPPLRARLAELCASSARLFSAAPSFRSRYTAALRGSADAFNIVDYADGSVTHAPMLNDVHTSFLVALPDRDARLADIAARERFLSAAGDAFGVDCLRRLPDATPRAIQWLTAVHKADEAAGLPGIEEAHRWLTFYDQEIVRAQRTAMALRARKAHDAVAHLNQSQNELSSLYRVVPEREQALAELCVARGAVAARSASAGLAHAVIVHAPVKQATNLIADLADDGFTVVLLDNS</sequence>
<dbReference type="GO" id="GO:0006012">
    <property type="term" value="P:galactose metabolic process"/>
    <property type="evidence" value="ECO:0007669"/>
    <property type="project" value="InterPro"/>
</dbReference>
<keyword evidence="1" id="KW-0547">Nucleotide-binding</keyword>
<dbReference type="PANTHER" id="PTHR10457:SF35">
    <property type="entry name" value="L-ARABINOKINASE"/>
    <property type="match status" value="1"/>
</dbReference>
<dbReference type="SUPFAM" id="SSF54211">
    <property type="entry name" value="Ribosomal protein S5 domain 2-like"/>
    <property type="match status" value="1"/>
</dbReference>
<dbReference type="InterPro" id="IPR014721">
    <property type="entry name" value="Ribsml_uS5_D2-typ_fold_subgr"/>
</dbReference>
<dbReference type="PRINTS" id="PR00473">
    <property type="entry name" value="GALCTOKINASE"/>
</dbReference>
<dbReference type="Proteomes" id="UP000515570">
    <property type="component" value="Chromosome"/>
</dbReference>
<dbReference type="InterPro" id="IPR036554">
    <property type="entry name" value="GHMP_kinase_C_sf"/>
</dbReference>
<dbReference type="Gene3D" id="3.30.70.890">
    <property type="entry name" value="GHMP kinase, C-terminal domain"/>
    <property type="match status" value="1"/>
</dbReference>
<evidence type="ECO:0000256" key="1">
    <source>
        <dbReference type="ARBA" id="ARBA00022741"/>
    </source>
</evidence>
<dbReference type="GO" id="GO:0004335">
    <property type="term" value="F:galactokinase activity"/>
    <property type="evidence" value="ECO:0007669"/>
    <property type="project" value="InterPro"/>
</dbReference>
<organism evidence="4 5">
    <name type="scientific">Corynebacterium hindlerae</name>
    <dbReference type="NCBI Taxonomy" id="699041"/>
    <lineage>
        <taxon>Bacteria</taxon>
        <taxon>Bacillati</taxon>
        <taxon>Actinomycetota</taxon>
        <taxon>Actinomycetes</taxon>
        <taxon>Mycobacteriales</taxon>
        <taxon>Corynebacteriaceae</taxon>
        <taxon>Corynebacterium</taxon>
    </lineage>
</organism>
<keyword evidence="4" id="KW-0418">Kinase</keyword>
<dbReference type="InterPro" id="IPR000705">
    <property type="entry name" value="Galactokinase"/>
</dbReference>
<accession>A0A7G5FEA9</accession>
<dbReference type="PANTHER" id="PTHR10457">
    <property type="entry name" value="MEVALONATE KINASE/GALACTOKINASE"/>
    <property type="match status" value="1"/>
</dbReference>
<proteinExistence type="predicted"/>
<dbReference type="Gene3D" id="3.30.230.10">
    <property type="match status" value="1"/>
</dbReference>
<dbReference type="PRINTS" id="PR00959">
    <property type="entry name" value="MEVGALKINASE"/>
</dbReference>
<dbReference type="EMBL" id="CP059833">
    <property type="protein sequence ID" value="QMV84950.1"/>
    <property type="molecule type" value="Genomic_DNA"/>
</dbReference>
<name>A0A7G5FEA9_9CORY</name>
<dbReference type="InterPro" id="IPR019539">
    <property type="entry name" value="GalKase_N"/>
</dbReference>
<keyword evidence="2" id="KW-0067">ATP-binding</keyword>
<evidence type="ECO:0000313" key="4">
    <source>
        <dbReference type="EMBL" id="QMV84950.1"/>
    </source>
</evidence>
<evidence type="ECO:0000313" key="5">
    <source>
        <dbReference type="Proteomes" id="UP000515570"/>
    </source>
</evidence>
<evidence type="ECO:0000256" key="2">
    <source>
        <dbReference type="ARBA" id="ARBA00022840"/>
    </source>
</evidence>
<dbReference type="AlphaFoldDB" id="A0A7G5FEA9"/>
<dbReference type="GO" id="GO:0005524">
    <property type="term" value="F:ATP binding"/>
    <property type="evidence" value="ECO:0007669"/>
    <property type="project" value="UniProtKB-KW"/>
</dbReference>
<evidence type="ECO:0000259" key="3">
    <source>
        <dbReference type="Pfam" id="PF10509"/>
    </source>
</evidence>
<dbReference type="InterPro" id="IPR020568">
    <property type="entry name" value="Ribosomal_Su5_D2-typ_SF"/>
</dbReference>
<gene>
    <name evidence="4" type="ORF">HW450_11550</name>
</gene>
<reference evidence="4 5" key="1">
    <citation type="submission" date="2020-07" db="EMBL/GenBank/DDBJ databases">
        <title>non toxigenic Corynebacterium sp. nov from a clinical source.</title>
        <authorList>
            <person name="Bernier A.-M."/>
            <person name="Bernard K."/>
        </authorList>
    </citation>
    <scope>NUCLEOTIDE SEQUENCE [LARGE SCALE GENOMIC DNA]</scope>
    <source>
        <strain evidence="5">NML 93-0612</strain>
    </source>
</reference>
<dbReference type="SUPFAM" id="SSF55060">
    <property type="entry name" value="GHMP Kinase, C-terminal domain"/>
    <property type="match status" value="1"/>
</dbReference>
<protein>
    <submittedName>
        <fullName evidence="4">Galactokinase</fullName>
    </submittedName>
</protein>
<dbReference type="GO" id="GO:0005829">
    <property type="term" value="C:cytosol"/>
    <property type="evidence" value="ECO:0007669"/>
    <property type="project" value="TreeGrafter"/>
</dbReference>
<keyword evidence="4" id="KW-0808">Transferase</keyword>
<dbReference type="RefSeq" id="WP_182385757.1">
    <property type="nucleotide sequence ID" value="NZ_CP059833.1"/>
</dbReference>
<feature type="domain" description="Galactokinase N-terminal" evidence="3">
    <location>
        <begin position="18"/>
        <end position="66"/>
    </location>
</feature>
<dbReference type="Pfam" id="PF10509">
    <property type="entry name" value="GalKase_gal_bdg"/>
    <property type="match status" value="1"/>
</dbReference>
<keyword evidence="5" id="KW-1185">Reference proteome</keyword>